<dbReference type="STRING" id="3469.A0A4Y7I975"/>
<proteinExistence type="predicted"/>
<dbReference type="Proteomes" id="UP000316621">
    <property type="component" value="Chromosome 1"/>
</dbReference>
<name>A0A4Y7I975_PAPSO</name>
<dbReference type="OrthoDB" id="774437at2759"/>
<feature type="compositionally biased region" description="Basic residues" evidence="1">
    <location>
        <begin position="146"/>
        <end position="158"/>
    </location>
</feature>
<feature type="region of interest" description="Disordered" evidence="1">
    <location>
        <begin position="142"/>
        <end position="188"/>
    </location>
</feature>
<organism evidence="2 3">
    <name type="scientific">Papaver somniferum</name>
    <name type="common">Opium poppy</name>
    <dbReference type="NCBI Taxonomy" id="3469"/>
    <lineage>
        <taxon>Eukaryota</taxon>
        <taxon>Viridiplantae</taxon>
        <taxon>Streptophyta</taxon>
        <taxon>Embryophyta</taxon>
        <taxon>Tracheophyta</taxon>
        <taxon>Spermatophyta</taxon>
        <taxon>Magnoliopsida</taxon>
        <taxon>Ranunculales</taxon>
        <taxon>Papaveraceae</taxon>
        <taxon>Papaveroideae</taxon>
        <taxon>Papaver</taxon>
    </lineage>
</organism>
<protein>
    <submittedName>
        <fullName evidence="2">Uncharacterized protein</fullName>
    </submittedName>
</protein>
<feature type="region of interest" description="Disordered" evidence="1">
    <location>
        <begin position="1"/>
        <end position="64"/>
    </location>
</feature>
<feature type="compositionally biased region" description="Low complexity" evidence="1">
    <location>
        <begin position="167"/>
        <end position="188"/>
    </location>
</feature>
<keyword evidence="3" id="KW-1185">Reference proteome</keyword>
<feature type="compositionally biased region" description="Polar residues" evidence="1">
    <location>
        <begin position="31"/>
        <end position="45"/>
    </location>
</feature>
<evidence type="ECO:0000313" key="2">
    <source>
        <dbReference type="EMBL" id="RZC43949.1"/>
    </source>
</evidence>
<accession>A0A4Y7I975</accession>
<dbReference type="PANTHER" id="PTHR33472:SF28">
    <property type="entry name" value="BROMO AND FHA DOMAIN-CONTAINING PROTEIN DDB_G0267958"/>
    <property type="match status" value="1"/>
</dbReference>
<evidence type="ECO:0000313" key="3">
    <source>
        <dbReference type="Proteomes" id="UP000316621"/>
    </source>
</evidence>
<dbReference type="EMBL" id="CM010715">
    <property type="protein sequence ID" value="RZC43949.1"/>
    <property type="molecule type" value="Genomic_DNA"/>
</dbReference>
<sequence length="188" mass="20574">MGPEPTNNHKKNNNHSSDQRQLDHEVRDMLSTLTNRLTDLHSNNKSSDHQSIHVGGAGGEDEEEHGVRIITLAGTNMGATMKAESSDDQKSSYGISPATFDNEAMTAYANSNFQAINNSIMLGGSYKCKDPGVHMETSDYLEETHRHHRNHKHRNNKGKSKDDIGGTSSSKKNSTSSDESSSSDSDDN</sequence>
<dbReference type="AlphaFoldDB" id="A0A4Y7I975"/>
<dbReference type="Gramene" id="RZC43949">
    <property type="protein sequence ID" value="RZC43949"/>
    <property type="gene ID" value="C5167_036902"/>
</dbReference>
<feature type="compositionally biased region" description="Basic and acidic residues" evidence="1">
    <location>
        <begin position="17"/>
        <end position="28"/>
    </location>
</feature>
<evidence type="ECO:0000256" key="1">
    <source>
        <dbReference type="SAM" id="MobiDB-lite"/>
    </source>
</evidence>
<gene>
    <name evidence="2" type="ORF">C5167_036902</name>
</gene>
<dbReference type="PANTHER" id="PTHR33472">
    <property type="entry name" value="OS01G0106600 PROTEIN"/>
    <property type="match status" value="1"/>
</dbReference>
<dbReference type="OMA" id="DINGDYE"/>
<reference evidence="2 3" key="1">
    <citation type="journal article" date="2018" name="Science">
        <title>The opium poppy genome and morphinan production.</title>
        <authorList>
            <person name="Guo L."/>
            <person name="Winzer T."/>
            <person name="Yang X."/>
            <person name="Li Y."/>
            <person name="Ning Z."/>
            <person name="He Z."/>
            <person name="Teodor R."/>
            <person name="Lu Y."/>
            <person name="Bowser T.A."/>
            <person name="Graham I.A."/>
            <person name="Ye K."/>
        </authorList>
    </citation>
    <scope>NUCLEOTIDE SEQUENCE [LARGE SCALE GENOMIC DNA]</scope>
    <source>
        <strain evidence="3">cv. HN1</strain>
        <tissue evidence="2">Leaves</tissue>
    </source>
</reference>